<dbReference type="InterPro" id="IPR013324">
    <property type="entry name" value="RNA_pol_sigma_r3/r4-like"/>
</dbReference>
<gene>
    <name evidence="6" type="ORF">SDC9_52507</name>
</gene>
<dbReference type="SUPFAM" id="SSF88946">
    <property type="entry name" value="Sigma2 domain of RNA polymerase sigma factors"/>
    <property type="match status" value="1"/>
</dbReference>
<dbReference type="Pfam" id="PF12645">
    <property type="entry name" value="HTH_16"/>
    <property type="match status" value="1"/>
</dbReference>
<evidence type="ECO:0000256" key="4">
    <source>
        <dbReference type="ARBA" id="ARBA00023163"/>
    </source>
</evidence>
<reference evidence="6" key="1">
    <citation type="submission" date="2019-08" db="EMBL/GenBank/DDBJ databases">
        <authorList>
            <person name="Kucharzyk K."/>
            <person name="Murdoch R.W."/>
            <person name="Higgins S."/>
            <person name="Loffler F."/>
        </authorList>
    </citation>
    <scope>NUCLEOTIDE SEQUENCE</scope>
</reference>
<sequence length="186" mass="21961">MINLILKAKQGDKEAMEKILKEFEPLVYKTSISYYIYGYESEDIRQIARLTIIKAIDKFNVDLSNSFPSYVQKSIKNQMNKEIEKASKRYYENKLNNSIANSIQIKEIIDEDINISEDYIKKELNNNLFKAIEQLNSEEKALLNSIYVEGNTLKAYAENLKLEYYKVRYMRDKVMEKLKQQLVIND</sequence>
<evidence type="ECO:0000256" key="3">
    <source>
        <dbReference type="ARBA" id="ARBA00023125"/>
    </source>
</evidence>
<keyword evidence="3" id="KW-0238">DNA-binding</keyword>
<dbReference type="NCBIfam" id="TIGR02937">
    <property type="entry name" value="sigma70-ECF"/>
    <property type="match status" value="1"/>
</dbReference>
<dbReference type="PANTHER" id="PTHR30385:SF4">
    <property type="entry name" value="RNA POLYMERASE SIGMA-E FACTOR"/>
    <property type="match status" value="1"/>
</dbReference>
<dbReference type="InterPro" id="IPR014284">
    <property type="entry name" value="RNA_pol_sigma-70_dom"/>
</dbReference>
<dbReference type="Gene3D" id="1.20.120.1810">
    <property type="match status" value="1"/>
</dbReference>
<proteinExistence type="predicted"/>
<keyword evidence="4" id="KW-0804">Transcription</keyword>
<dbReference type="SUPFAM" id="SSF88659">
    <property type="entry name" value="Sigma3 and sigma4 domains of RNA polymerase sigma factors"/>
    <property type="match status" value="1"/>
</dbReference>
<dbReference type="InterPro" id="IPR013325">
    <property type="entry name" value="RNA_pol_sigma_r2"/>
</dbReference>
<evidence type="ECO:0000259" key="5">
    <source>
        <dbReference type="Pfam" id="PF12645"/>
    </source>
</evidence>
<keyword evidence="2" id="KW-0731">Sigma factor</keyword>
<dbReference type="GO" id="GO:0003677">
    <property type="term" value="F:DNA binding"/>
    <property type="evidence" value="ECO:0007669"/>
    <property type="project" value="UniProtKB-KW"/>
</dbReference>
<organism evidence="6">
    <name type="scientific">bioreactor metagenome</name>
    <dbReference type="NCBI Taxonomy" id="1076179"/>
    <lineage>
        <taxon>unclassified sequences</taxon>
        <taxon>metagenomes</taxon>
        <taxon>ecological metagenomes</taxon>
    </lineage>
</organism>
<keyword evidence="1" id="KW-0805">Transcription regulation</keyword>
<dbReference type="InterPro" id="IPR024760">
    <property type="entry name" value="HTH_dom_conjug_TS-like"/>
</dbReference>
<dbReference type="EMBL" id="VSSQ01001209">
    <property type="protein sequence ID" value="MPM06211.1"/>
    <property type="molecule type" value="Genomic_DNA"/>
</dbReference>
<name>A0A644WRS5_9ZZZZ</name>
<feature type="domain" description="Helix-turn-helix conjugative transposon-like" evidence="5">
    <location>
        <begin position="4"/>
        <end position="60"/>
    </location>
</feature>
<accession>A0A644WRS5</accession>
<evidence type="ECO:0000256" key="1">
    <source>
        <dbReference type="ARBA" id="ARBA00023015"/>
    </source>
</evidence>
<dbReference type="PANTHER" id="PTHR30385">
    <property type="entry name" value="SIGMA FACTOR F FLAGELLAR"/>
    <property type="match status" value="1"/>
</dbReference>
<dbReference type="AlphaFoldDB" id="A0A644WRS5"/>
<protein>
    <recommendedName>
        <fullName evidence="5">Helix-turn-helix conjugative transposon-like domain-containing protein</fullName>
    </recommendedName>
</protein>
<evidence type="ECO:0000313" key="6">
    <source>
        <dbReference type="EMBL" id="MPM06211.1"/>
    </source>
</evidence>
<evidence type="ECO:0000256" key="2">
    <source>
        <dbReference type="ARBA" id="ARBA00023082"/>
    </source>
</evidence>
<dbReference type="GO" id="GO:0006352">
    <property type="term" value="P:DNA-templated transcription initiation"/>
    <property type="evidence" value="ECO:0007669"/>
    <property type="project" value="InterPro"/>
</dbReference>
<comment type="caution">
    <text evidence="6">The sequence shown here is derived from an EMBL/GenBank/DDBJ whole genome shotgun (WGS) entry which is preliminary data.</text>
</comment>
<dbReference type="GO" id="GO:0016987">
    <property type="term" value="F:sigma factor activity"/>
    <property type="evidence" value="ECO:0007669"/>
    <property type="project" value="UniProtKB-KW"/>
</dbReference>